<name>A0A8S5MCI0_9CAUD</name>
<sequence length="133" mass="14907">MSSLRAFLKPIKAENEEVIISDRFVEDGKVVPFTIRAIDQDENEEIIKRNTKRNKKGEEKFEQASYVADLVSSSVVFPDLNDSELQRAYGVIGASKLLKKMLLVGEFATLSAKVQKISGIDTDINDEIEEAKN</sequence>
<organism evidence="1">
    <name type="scientific">Myoviridae sp. ctj9o3</name>
    <dbReference type="NCBI Taxonomy" id="2826688"/>
    <lineage>
        <taxon>Viruses</taxon>
        <taxon>Duplodnaviria</taxon>
        <taxon>Heunggongvirae</taxon>
        <taxon>Uroviricota</taxon>
        <taxon>Caudoviricetes</taxon>
    </lineage>
</organism>
<evidence type="ECO:0000313" key="1">
    <source>
        <dbReference type="EMBL" id="DAD79791.1"/>
    </source>
</evidence>
<dbReference type="InterPro" id="IPR038559">
    <property type="entry name" value="XkdN-like_sf"/>
</dbReference>
<accession>A0A8S5MCI0</accession>
<dbReference type="Pfam" id="PF08890">
    <property type="entry name" value="Phage_TAC_5"/>
    <property type="match status" value="1"/>
</dbReference>
<protein>
    <submittedName>
        <fullName evidence="1">Tail assembly chaperone protein</fullName>
    </submittedName>
</protein>
<dbReference type="InterPro" id="IPR014986">
    <property type="entry name" value="XkdN-like"/>
</dbReference>
<proteinExistence type="predicted"/>
<dbReference type="Gene3D" id="3.30.2220.30">
    <property type="match status" value="1"/>
</dbReference>
<dbReference type="EMBL" id="BK014873">
    <property type="protein sequence ID" value="DAD79791.1"/>
    <property type="molecule type" value="Genomic_DNA"/>
</dbReference>
<reference evidence="1" key="1">
    <citation type="journal article" date="2021" name="Proc. Natl. Acad. Sci. U.S.A.">
        <title>A Catalog of Tens of Thousands of Viruses from Human Metagenomes Reveals Hidden Associations with Chronic Diseases.</title>
        <authorList>
            <person name="Tisza M.J."/>
            <person name="Buck C.B."/>
        </authorList>
    </citation>
    <scope>NUCLEOTIDE SEQUENCE</scope>
    <source>
        <strain evidence="1">Ctj9o3</strain>
    </source>
</reference>